<evidence type="ECO:0000313" key="9">
    <source>
        <dbReference type="Proteomes" id="UP000250043"/>
    </source>
</evidence>
<dbReference type="InterPro" id="IPR001841">
    <property type="entry name" value="Znf_RING"/>
</dbReference>
<sequence length="336" mass="37995">MIDRPSTPATRSSINKSVTSLRRRDVPARVATAKPASAPHTGSTQGASENPASQNDKSDMVPRSEMEARIRQLEEVAKLRMDELDKLAASHRQRQDKDRSSLTKREKDLERLDKEVKRKVEKLDKREEALNKREKEANELLLSLSIERGERALAKLDSQFQCSLCMDVMAAPYILVPELCGHSYCALCILALFFGKFHEECKSFHKELDCPMCRAALPYPKLHKSRADCACPFTPNRLADEVIQELVDTVTASAQELYNISRANKANKHGGTLAIPESPIADWREKGRAKIAWKARQDQGKAEIQLLTKSWKTFRGKNLLAMKRRLGIAVMREEDL</sequence>
<feature type="compositionally biased region" description="Polar residues" evidence="6">
    <location>
        <begin position="7"/>
        <end position="20"/>
    </location>
</feature>
<dbReference type="PROSITE" id="PS50089">
    <property type="entry name" value="ZF_RING_2"/>
    <property type="match status" value="1"/>
</dbReference>
<evidence type="ECO:0000256" key="5">
    <source>
        <dbReference type="SAM" id="Coils"/>
    </source>
</evidence>
<dbReference type="SMART" id="SM00184">
    <property type="entry name" value="RING"/>
    <property type="match status" value="1"/>
</dbReference>
<keyword evidence="1" id="KW-0479">Metal-binding</keyword>
<keyword evidence="5" id="KW-0175">Coiled coil</keyword>
<keyword evidence="3" id="KW-0862">Zinc</keyword>
<feature type="compositionally biased region" description="Polar residues" evidence="6">
    <location>
        <begin position="40"/>
        <end position="55"/>
    </location>
</feature>
<dbReference type="AlphaFoldDB" id="A0A8E2J763"/>
<evidence type="ECO:0000256" key="4">
    <source>
        <dbReference type="PROSITE-ProRule" id="PRU00175"/>
    </source>
</evidence>
<evidence type="ECO:0000256" key="1">
    <source>
        <dbReference type="ARBA" id="ARBA00022723"/>
    </source>
</evidence>
<name>A0A8E2J763_9APHY</name>
<dbReference type="Gene3D" id="3.30.40.10">
    <property type="entry name" value="Zinc/RING finger domain, C3HC4 (zinc finger)"/>
    <property type="match status" value="1"/>
</dbReference>
<keyword evidence="9" id="KW-1185">Reference proteome</keyword>
<gene>
    <name evidence="8" type="ORF">OBBRIDRAFT_787338</name>
</gene>
<dbReference type="InterPro" id="IPR013083">
    <property type="entry name" value="Znf_RING/FYVE/PHD"/>
</dbReference>
<feature type="compositionally biased region" description="Basic and acidic residues" evidence="6">
    <location>
        <begin position="56"/>
        <end position="65"/>
    </location>
</feature>
<evidence type="ECO:0000256" key="6">
    <source>
        <dbReference type="SAM" id="MobiDB-lite"/>
    </source>
</evidence>
<dbReference type="SUPFAM" id="SSF57850">
    <property type="entry name" value="RING/U-box"/>
    <property type="match status" value="1"/>
</dbReference>
<evidence type="ECO:0000313" key="8">
    <source>
        <dbReference type="EMBL" id="OCH96263.1"/>
    </source>
</evidence>
<dbReference type="OrthoDB" id="6105938at2759"/>
<feature type="region of interest" description="Disordered" evidence="6">
    <location>
        <begin position="1"/>
        <end position="65"/>
    </location>
</feature>
<reference evidence="8 9" key="1">
    <citation type="submission" date="2016-07" db="EMBL/GenBank/DDBJ databases">
        <title>Draft genome of the white-rot fungus Obba rivulosa 3A-2.</title>
        <authorList>
            <consortium name="DOE Joint Genome Institute"/>
            <person name="Miettinen O."/>
            <person name="Riley R."/>
            <person name="Acob R."/>
            <person name="Barry K."/>
            <person name="Cullen D."/>
            <person name="De Vries R."/>
            <person name="Hainaut M."/>
            <person name="Hatakka A."/>
            <person name="Henrissat B."/>
            <person name="Hilden K."/>
            <person name="Kuo R."/>
            <person name="Labutti K."/>
            <person name="Lipzen A."/>
            <person name="Makela M.R."/>
            <person name="Sandor L."/>
            <person name="Spatafora J.W."/>
            <person name="Grigoriev I.V."/>
            <person name="Hibbett D.S."/>
        </authorList>
    </citation>
    <scope>NUCLEOTIDE SEQUENCE [LARGE SCALE GENOMIC DNA]</scope>
    <source>
        <strain evidence="8 9">3A-2</strain>
    </source>
</reference>
<dbReference type="InterPro" id="IPR017907">
    <property type="entry name" value="Znf_RING_CS"/>
</dbReference>
<organism evidence="8 9">
    <name type="scientific">Obba rivulosa</name>
    <dbReference type="NCBI Taxonomy" id="1052685"/>
    <lineage>
        <taxon>Eukaryota</taxon>
        <taxon>Fungi</taxon>
        <taxon>Dikarya</taxon>
        <taxon>Basidiomycota</taxon>
        <taxon>Agaricomycotina</taxon>
        <taxon>Agaricomycetes</taxon>
        <taxon>Polyporales</taxon>
        <taxon>Gelatoporiaceae</taxon>
        <taxon>Obba</taxon>
    </lineage>
</organism>
<dbReference type="GO" id="GO:0008270">
    <property type="term" value="F:zinc ion binding"/>
    <property type="evidence" value="ECO:0007669"/>
    <property type="project" value="UniProtKB-KW"/>
</dbReference>
<keyword evidence="2 4" id="KW-0863">Zinc-finger</keyword>
<accession>A0A8E2J763</accession>
<proteinExistence type="predicted"/>
<dbReference type="Pfam" id="PF00097">
    <property type="entry name" value="zf-C3HC4"/>
    <property type="match status" value="1"/>
</dbReference>
<dbReference type="EMBL" id="KV722331">
    <property type="protein sequence ID" value="OCH96263.1"/>
    <property type="molecule type" value="Genomic_DNA"/>
</dbReference>
<dbReference type="PROSITE" id="PS00518">
    <property type="entry name" value="ZF_RING_1"/>
    <property type="match status" value="1"/>
</dbReference>
<dbReference type="InterPro" id="IPR018957">
    <property type="entry name" value="Znf_C3HC4_RING-type"/>
</dbReference>
<evidence type="ECO:0000259" key="7">
    <source>
        <dbReference type="PROSITE" id="PS50089"/>
    </source>
</evidence>
<protein>
    <recommendedName>
        <fullName evidence="7">RING-type domain-containing protein</fullName>
    </recommendedName>
</protein>
<evidence type="ECO:0000256" key="3">
    <source>
        <dbReference type="ARBA" id="ARBA00022833"/>
    </source>
</evidence>
<dbReference type="Proteomes" id="UP000250043">
    <property type="component" value="Unassembled WGS sequence"/>
</dbReference>
<evidence type="ECO:0000256" key="2">
    <source>
        <dbReference type="ARBA" id="ARBA00022771"/>
    </source>
</evidence>
<feature type="coiled-coil region" evidence="5">
    <location>
        <begin position="102"/>
        <end position="140"/>
    </location>
</feature>
<feature type="domain" description="RING-type" evidence="7">
    <location>
        <begin position="162"/>
        <end position="214"/>
    </location>
</feature>